<gene>
    <name evidence="1" type="ORF">H9641_05720</name>
</gene>
<proteinExistence type="predicted"/>
<keyword evidence="2" id="KW-1185">Reference proteome</keyword>
<evidence type="ECO:0000313" key="2">
    <source>
        <dbReference type="Proteomes" id="UP000655570"/>
    </source>
</evidence>
<dbReference type="RefSeq" id="WP_191801800.1">
    <property type="nucleotide sequence ID" value="NZ_JACSQF010000004.1"/>
</dbReference>
<sequence length="276" mass="30285">MTWLYTYENESNGGRFYAGIGENVARVWQPHNPEAEALRDDPRTVILRTATRFSTRKDALMAEAIAIHVASFFGARVILDASDGEQILRESDSLQRIVTNISGTVQTKHLVPALPIQEGAPPVRYSHLIGAAIVMTTLEELDERPAVSGASTFDALAERASQFWRLRRRVDAATSTSTWPIRLILVSKGHHVILGDWDLADGAQSMRALGAGESQPNGSGWCAFRLARPRWTIEDGTAIGDVGRTLEFDTAYGPKNLQGSVAGWSEDLRITWGMAP</sequence>
<evidence type="ECO:0000313" key="1">
    <source>
        <dbReference type="EMBL" id="MBD7980217.1"/>
    </source>
</evidence>
<comment type="caution">
    <text evidence="1">The sequence shown here is derived from an EMBL/GenBank/DDBJ whole genome shotgun (WGS) entry which is preliminary data.</text>
</comment>
<accession>A0ABR8TWV2</accession>
<reference evidence="1 2" key="1">
    <citation type="submission" date="2020-08" db="EMBL/GenBank/DDBJ databases">
        <title>A Genomic Blueprint of the Chicken Gut Microbiome.</title>
        <authorList>
            <person name="Gilroy R."/>
            <person name="Ravi A."/>
            <person name="Getino M."/>
            <person name="Pursley I."/>
            <person name="Horton D.L."/>
            <person name="Alikhan N.-F."/>
            <person name="Baker D."/>
            <person name="Gharbi K."/>
            <person name="Hall N."/>
            <person name="Watson M."/>
            <person name="Adriaenssens E.M."/>
            <person name="Foster-Nyarko E."/>
            <person name="Jarju S."/>
            <person name="Secka A."/>
            <person name="Antonio M."/>
            <person name="Oren A."/>
            <person name="Chaudhuri R."/>
            <person name="La Ragione R.M."/>
            <person name="Hildebrand F."/>
            <person name="Pallen M.J."/>
        </authorList>
    </citation>
    <scope>NUCLEOTIDE SEQUENCE [LARGE SCALE GENOMIC DNA]</scope>
    <source>
        <strain evidence="1 2">Sa2CUA9</strain>
    </source>
</reference>
<protein>
    <recommendedName>
        <fullName evidence="3">GIY-YIG nuclease family protein</fullName>
    </recommendedName>
</protein>
<organism evidence="1 2">
    <name type="scientific">Oerskovia merdavium</name>
    <dbReference type="NCBI Taxonomy" id="2762227"/>
    <lineage>
        <taxon>Bacteria</taxon>
        <taxon>Bacillati</taxon>
        <taxon>Actinomycetota</taxon>
        <taxon>Actinomycetes</taxon>
        <taxon>Micrococcales</taxon>
        <taxon>Cellulomonadaceae</taxon>
        <taxon>Oerskovia</taxon>
    </lineage>
</organism>
<evidence type="ECO:0008006" key="3">
    <source>
        <dbReference type="Google" id="ProtNLM"/>
    </source>
</evidence>
<dbReference type="EMBL" id="JACSQF010000004">
    <property type="protein sequence ID" value="MBD7980217.1"/>
    <property type="molecule type" value="Genomic_DNA"/>
</dbReference>
<name>A0ABR8TWV2_9CELL</name>
<dbReference type="Proteomes" id="UP000655570">
    <property type="component" value="Unassembled WGS sequence"/>
</dbReference>